<evidence type="ECO:0000259" key="2">
    <source>
        <dbReference type="PROSITE" id="PS51710"/>
    </source>
</evidence>
<dbReference type="PANTHER" id="PTHR23305:SF1">
    <property type="entry name" value="OBG-TYPE G DOMAIN-CONTAINING PROTEIN"/>
    <property type="match status" value="1"/>
</dbReference>
<dbReference type="GO" id="GO:0016887">
    <property type="term" value="F:ATP hydrolysis activity"/>
    <property type="evidence" value="ECO:0007669"/>
    <property type="project" value="TreeGrafter"/>
</dbReference>
<dbReference type="Gene3D" id="3.40.50.300">
    <property type="entry name" value="P-loop containing nucleotide triphosphate hydrolases"/>
    <property type="match status" value="1"/>
</dbReference>
<gene>
    <name evidence="3" type="primary">ychF</name>
    <name evidence="3" type="ORF">FJY86_01570</name>
</gene>
<dbReference type="PROSITE" id="PS51710">
    <property type="entry name" value="G_OBG"/>
    <property type="match status" value="1"/>
</dbReference>
<protein>
    <submittedName>
        <fullName evidence="3">Redox-regulated ATPase YchF</fullName>
    </submittedName>
</protein>
<organism evidence="3 4">
    <name type="scientific">Candidatus Iainarchaeum sp</name>
    <dbReference type="NCBI Taxonomy" id="3101447"/>
    <lineage>
        <taxon>Archaea</taxon>
        <taxon>Candidatus Iainarchaeota</taxon>
        <taxon>Candidatus Iainarchaeia</taxon>
        <taxon>Candidatus Iainarchaeales</taxon>
        <taxon>Candidatus Iainarchaeaceae</taxon>
        <taxon>Candidatus Iainarchaeum</taxon>
    </lineage>
</organism>
<dbReference type="PANTHER" id="PTHR23305">
    <property type="entry name" value="OBG GTPASE FAMILY"/>
    <property type="match status" value="1"/>
</dbReference>
<feature type="domain" description="OBG-type G" evidence="2">
    <location>
        <begin position="1"/>
        <end position="215"/>
    </location>
</feature>
<keyword evidence="1" id="KW-0547">Nucleotide-binding</keyword>
<dbReference type="Pfam" id="PF01926">
    <property type="entry name" value="MMR_HSR1"/>
    <property type="match status" value="1"/>
</dbReference>
<dbReference type="PRINTS" id="PR00326">
    <property type="entry name" value="GTP1OBG"/>
</dbReference>
<dbReference type="InterPro" id="IPR006073">
    <property type="entry name" value="GTP-bd"/>
</dbReference>
<name>A0A8T4C6C0_9ARCH</name>
<feature type="non-terminal residue" evidence="3">
    <location>
        <position position="215"/>
    </location>
</feature>
<reference evidence="3" key="1">
    <citation type="submission" date="2019-03" db="EMBL/GenBank/DDBJ databases">
        <title>Lake Tanganyika Metagenome-Assembled Genomes (MAGs).</title>
        <authorList>
            <person name="Tran P."/>
        </authorList>
    </citation>
    <scope>NUCLEOTIDE SEQUENCE</scope>
    <source>
        <strain evidence="3">M_DeepCast_50m_m2_156</strain>
    </source>
</reference>
<comment type="caution">
    <text evidence="3">The sequence shown here is derived from an EMBL/GenBank/DDBJ whole genome shotgun (WGS) entry which is preliminary data.</text>
</comment>
<evidence type="ECO:0000313" key="4">
    <source>
        <dbReference type="Proteomes" id="UP000774699"/>
    </source>
</evidence>
<proteinExistence type="predicted"/>
<evidence type="ECO:0000313" key="3">
    <source>
        <dbReference type="EMBL" id="MBM3282013.1"/>
    </source>
</evidence>
<dbReference type="GO" id="GO:0005737">
    <property type="term" value="C:cytoplasm"/>
    <property type="evidence" value="ECO:0007669"/>
    <property type="project" value="TreeGrafter"/>
</dbReference>
<dbReference type="GO" id="GO:0005525">
    <property type="term" value="F:GTP binding"/>
    <property type="evidence" value="ECO:0007669"/>
    <property type="project" value="InterPro"/>
</dbReference>
<evidence type="ECO:0000256" key="1">
    <source>
        <dbReference type="ARBA" id="ARBA00022741"/>
    </source>
</evidence>
<sequence length="215" mass="23397">MLIGVVGKPSAGKSTFFAAATLIDVARAAYPFTTIEPNKGVGFVRVECVDKEFHTQCNPRSGYCVNHTRFVPVEMIDVAGLVPGAHEGKGLGNKFLDDLRQADVLIHVVDASGSTNEKGEQVESGTHNPALDVRFLEEEMELWMLGILENNFGKFARSAFSTKSQVIDALAKGLSGLGVTNAQVDAALLKSSLSEKLTDWKPEDHRKFIHTLRLI</sequence>
<dbReference type="InterPro" id="IPR027417">
    <property type="entry name" value="P-loop_NTPase"/>
</dbReference>
<accession>A0A8T4C6C0</accession>
<dbReference type="EMBL" id="VGJJ01000006">
    <property type="protein sequence ID" value="MBM3282013.1"/>
    <property type="molecule type" value="Genomic_DNA"/>
</dbReference>
<dbReference type="InterPro" id="IPR031167">
    <property type="entry name" value="G_OBG"/>
</dbReference>
<dbReference type="Proteomes" id="UP000774699">
    <property type="component" value="Unassembled WGS sequence"/>
</dbReference>
<dbReference type="AlphaFoldDB" id="A0A8T4C6C0"/>
<dbReference type="SUPFAM" id="SSF52540">
    <property type="entry name" value="P-loop containing nucleoside triphosphate hydrolases"/>
    <property type="match status" value="1"/>
</dbReference>